<accession>A0A1V8T5S1</accession>
<dbReference type="InParanoid" id="A0A1V8T5S1"/>
<feature type="region of interest" description="Disordered" evidence="4">
    <location>
        <begin position="428"/>
        <end position="471"/>
    </location>
</feature>
<evidence type="ECO:0008006" key="7">
    <source>
        <dbReference type="Google" id="ProtNLM"/>
    </source>
</evidence>
<organism evidence="5 6">
    <name type="scientific">Cryoendolithus antarcticus</name>
    <dbReference type="NCBI Taxonomy" id="1507870"/>
    <lineage>
        <taxon>Eukaryota</taxon>
        <taxon>Fungi</taxon>
        <taxon>Dikarya</taxon>
        <taxon>Ascomycota</taxon>
        <taxon>Pezizomycotina</taxon>
        <taxon>Dothideomycetes</taxon>
        <taxon>Dothideomycetidae</taxon>
        <taxon>Cladosporiales</taxon>
        <taxon>Cladosporiaceae</taxon>
        <taxon>Cryoendolithus</taxon>
    </lineage>
</organism>
<feature type="compositionally biased region" description="Acidic residues" evidence="4">
    <location>
        <begin position="459"/>
        <end position="470"/>
    </location>
</feature>
<name>A0A1V8T5S1_9PEZI</name>
<dbReference type="EMBL" id="NAJO01000016">
    <property type="protein sequence ID" value="OQO06512.1"/>
    <property type="molecule type" value="Genomic_DNA"/>
</dbReference>
<evidence type="ECO:0000256" key="1">
    <source>
        <dbReference type="ARBA" id="ARBA00004286"/>
    </source>
</evidence>
<dbReference type="PANTHER" id="PTHR37015:SF2">
    <property type="entry name" value="REVERSE TRANSCRIPTASE DOMAIN-CONTAINING PROTEIN"/>
    <property type="match status" value="1"/>
</dbReference>
<proteinExistence type="predicted"/>
<dbReference type="GO" id="GO:0003677">
    <property type="term" value="F:DNA binding"/>
    <property type="evidence" value="ECO:0007669"/>
    <property type="project" value="InterPro"/>
</dbReference>
<dbReference type="Proteomes" id="UP000192596">
    <property type="component" value="Unassembled WGS sequence"/>
</dbReference>
<dbReference type="OrthoDB" id="74545at2759"/>
<dbReference type="GO" id="GO:0030527">
    <property type="term" value="F:structural constituent of chromatin"/>
    <property type="evidence" value="ECO:0007669"/>
    <property type="project" value="InterPro"/>
</dbReference>
<comment type="subcellular location">
    <subcellularLocation>
        <location evidence="1">Chromosome</location>
    </subcellularLocation>
</comment>
<dbReference type="InterPro" id="IPR000164">
    <property type="entry name" value="Histone_H3/CENP-A"/>
</dbReference>
<gene>
    <name evidence="5" type="ORF">B0A48_08295</name>
</gene>
<evidence type="ECO:0000313" key="5">
    <source>
        <dbReference type="EMBL" id="OQO06512.1"/>
    </source>
</evidence>
<evidence type="ECO:0000313" key="6">
    <source>
        <dbReference type="Proteomes" id="UP000192596"/>
    </source>
</evidence>
<sequence length="988" mass="112535">MSSQGSLFSTTLQEITQTKLTELDKQRRVFEDHRERIKAVLAKEQDVEETLPAVAELVRRAFNITIKDGKVVRSSDQDKVSISIELQTLDRVFTQAKYDPSFSVKILEQWQDRLVGHVEQQSAKYAFAWLYGQLTNESVAAKNPKAKPTSGEDDFEHVGGAKKLEARAKWEEGVFVATYVDKAEISKLLSDLFEPRETESRVLHKALKDMRDKATKFGDTIRQSKGFNTETLKWAIKGLLASDLLTQDKRDALRSFRDSDTILREVADVLNMRLDSIDTWSWGDEVILEERRNLNGSYQIFMQEDVLQALFLHQIGVYWSIFWRDALRAFQNTKDVWKLAGETMTPLERKRREYYLGILPGGRTLAVEKRKTYREDYFVSQLMTSPYQQRDDAEGDEEAELDLEEAEGVEMDMVQQMPRRTKQTARKAVQQQAPRRQMASMAARKSAPSANRFASAEAYADEDDESDEDVGYGLFDDGATGFDDAGSNPPMSTMAAKKQLLRLLSTDIHLSTRTTGGLAAFRTQIQDLYPSLPHATILAVTEYLGVPKQWLGFFTRFLEAPLRFHDEPTAKPRQRLTGTPSSHVLSEMFADVVLFSLDFLINQNAEGELLFRVNDDLWFWSSKPQVCAEAWSIVKSFTGTVGLKLSENHTGSAVIRRTSGSAQSEYRLESVDPGDKLPQGRIRWGMIALDPASGRFAIDQKMVDKHIGELKRQLKHSGSSVFNFVQVWNSYASTFFSSNFGESANCFGRQHVDDMLATHQRIQQEAFLDGKADQHSNIIQHLQQVIAERFNTPDIPDGYFFFPSELGGLEIQSPFITLLQLRDTVISDFPKLFSDVFAAEKAAYLSAKKTFEDGKVQRRYGKVLDPEFRPEDHETFFSYEEYSKFRETLPASYSDSLVDIWTQLLQKPSESAVDLNSHDSVYTALESVNVYPGKIMRFFMMSAYWKWVAVVYGPELIERFGGLKIVDAGLLPMGMAELYRGERVKWQE</sequence>
<dbReference type="AlphaFoldDB" id="A0A1V8T5S1"/>
<evidence type="ECO:0000256" key="2">
    <source>
        <dbReference type="ARBA" id="ARBA00022454"/>
    </source>
</evidence>
<dbReference type="GO" id="GO:0000786">
    <property type="term" value="C:nucleosome"/>
    <property type="evidence" value="ECO:0007669"/>
    <property type="project" value="UniProtKB-KW"/>
</dbReference>
<comment type="caution">
    <text evidence="5">The sequence shown here is derived from an EMBL/GenBank/DDBJ whole genome shotgun (WGS) entry which is preliminary data.</text>
</comment>
<dbReference type="STRING" id="1507870.A0A1V8T5S1"/>
<evidence type="ECO:0000256" key="3">
    <source>
        <dbReference type="ARBA" id="ARBA00023269"/>
    </source>
</evidence>
<keyword evidence="3" id="KW-0544">Nucleosome core</keyword>
<keyword evidence="6" id="KW-1185">Reference proteome</keyword>
<dbReference type="PANTHER" id="PTHR37015">
    <property type="entry name" value="REVERSE TRANSCRIPTASE DOMAIN-CONTAINING PROTEIN"/>
    <property type="match status" value="1"/>
</dbReference>
<protein>
    <recommendedName>
        <fullName evidence="7">Reverse transcriptase domain-containing protein</fullName>
    </recommendedName>
</protein>
<evidence type="ECO:0000256" key="4">
    <source>
        <dbReference type="SAM" id="MobiDB-lite"/>
    </source>
</evidence>
<reference evidence="6" key="1">
    <citation type="submission" date="2017-03" db="EMBL/GenBank/DDBJ databases">
        <title>Genomes of endolithic fungi from Antarctica.</title>
        <authorList>
            <person name="Coleine C."/>
            <person name="Masonjones S."/>
            <person name="Stajich J.E."/>
        </authorList>
    </citation>
    <scope>NUCLEOTIDE SEQUENCE [LARGE SCALE GENOMIC DNA]</scope>
    <source>
        <strain evidence="6">CCFEE 5527</strain>
    </source>
</reference>
<keyword evidence="3" id="KW-0238">DNA-binding</keyword>
<keyword evidence="2" id="KW-0158">Chromosome</keyword>
<dbReference type="PRINTS" id="PR00622">
    <property type="entry name" value="HISTONEH3"/>
</dbReference>